<gene>
    <name evidence="1" type="ORF">B0T19DRAFT_252309</name>
</gene>
<proteinExistence type="predicted"/>
<comment type="caution">
    <text evidence="1">The sequence shown here is derived from an EMBL/GenBank/DDBJ whole genome shotgun (WGS) entry which is preliminary data.</text>
</comment>
<sequence>MSTPELVQAYRKLYRAGLRAVQFSTPSRYAFRDQLRDAFRDKKGTFDAEGIRRTVWFLNAAAQERGLEHKILKNIIRVYSARRETLMHYPWRQHLLKGRIVEAHKQKRGAVYDPIRDTELEHYRRTIAMLNETMGICLR</sequence>
<name>A0AAE0M7L5_9PEZI</name>
<evidence type="ECO:0008006" key="3">
    <source>
        <dbReference type="Google" id="ProtNLM"/>
    </source>
</evidence>
<reference evidence="1" key="1">
    <citation type="journal article" date="2023" name="Mol. Phylogenet. Evol.">
        <title>Genome-scale phylogeny and comparative genomics of the fungal order Sordariales.</title>
        <authorList>
            <person name="Hensen N."/>
            <person name="Bonometti L."/>
            <person name="Westerberg I."/>
            <person name="Brannstrom I.O."/>
            <person name="Guillou S."/>
            <person name="Cros-Aarteil S."/>
            <person name="Calhoun S."/>
            <person name="Haridas S."/>
            <person name="Kuo A."/>
            <person name="Mondo S."/>
            <person name="Pangilinan J."/>
            <person name="Riley R."/>
            <person name="LaButti K."/>
            <person name="Andreopoulos B."/>
            <person name="Lipzen A."/>
            <person name="Chen C."/>
            <person name="Yan M."/>
            <person name="Daum C."/>
            <person name="Ng V."/>
            <person name="Clum A."/>
            <person name="Steindorff A."/>
            <person name="Ohm R.A."/>
            <person name="Martin F."/>
            <person name="Silar P."/>
            <person name="Natvig D.O."/>
            <person name="Lalanne C."/>
            <person name="Gautier V."/>
            <person name="Ament-Velasquez S.L."/>
            <person name="Kruys A."/>
            <person name="Hutchinson M.I."/>
            <person name="Powell A.J."/>
            <person name="Barry K."/>
            <person name="Miller A.N."/>
            <person name="Grigoriev I.V."/>
            <person name="Debuchy R."/>
            <person name="Gladieux P."/>
            <person name="Hiltunen Thoren M."/>
            <person name="Johannesson H."/>
        </authorList>
    </citation>
    <scope>NUCLEOTIDE SEQUENCE</scope>
    <source>
        <strain evidence="1">SMH4131-1</strain>
    </source>
</reference>
<dbReference type="Proteomes" id="UP001286456">
    <property type="component" value="Unassembled WGS sequence"/>
</dbReference>
<organism evidence="1 2">
    <name type="scientific">Cercophora scortea</name>
    <dbReference type="NCBI Taxonomy" id="314031"/>
    <lineage>
        <taxon>Eukaryota</taxon>
        <taxon>Fungi</taxon>
        <taxon>Dikarya</taxon>
        <taxon>Ascomycota</taxon>
        <taxon>Pezizomycotina</taxon>
        <taxon>Sordariomycetes</taxon>
        <taxon>Sordariomycetidae</taxon>
        <taxon>Sordariales</taxon>
        <taxon>Lasiosphaeriaceae</taxon>
        <taxon>Cercophora</taxon>
    </lineage>
</organism>
<accession>A0AAE0M7L5</accession>
<dbReference type="AlphaFoldDB" id="A0AAE0M7L5"/>
<evidence type="ECO:0000313" key="2">
    <source>
        <dbReference type="Proteomes" id="UP001286456"/>
    </source>
</evidence>
<keyword evidence="2" id="KW-1185">Reference proteome</keyword>
<evidence type="ECO:0000313" key="1">
    <source>
        <dbReference type="EMBL" id="KAK3320899.1"/>
    </source>
</evidence>
<dbReference type="EMBL" id="JAUEPO010000005">
    <property type="protein sequence ID" value="KAK3320899.1"/>
    <property type="molecule type" value="Genomic_DNA"/>
</dbReference>
<protein>
    <recommendedName>
        <fullName evidence="3">DUF1763-domain-containing protein</fullName>
    </recommendedName>
</protein>
<reference evidence="1" key="2">
    <citation type="submission" date="2023-06" db="EMBL/GenBank/DDBJ databases">
        <authorList>
            <consortium name="Lawrence Berkeley National Laboratory"/>
            <person name="Haridas S."/>
            <person name="Hensen N."/>
            <person name="Bonometti L."/>
            <person name="Westerberg I."/>
            <person name="Brannstrom I.O."/>
            <person name="Guillou S."/>
            <person name="Cros-Aarteil S."/>
            <person name="Calhoun S."/>
            <person name="Kuo A."/>
            <person name="Mondo S."/>
            <person name="Pangilinan J."/>
            <person name="Riley R."/>
            <person name="Labutti K."/>
            <person name="Andreopoulos B."/>
            <person name="Lipzen A."/>
            <person name="Chen C."/>
            <person name="Yanf M."/>
            <person name="Daum C."/>
            <person name="Ng V."/>
            <person name="Clum A."/>
            <person name="Steindorff A."/>
            <person name="Ohm R."/>
            <person name="Martin F."/>
            <person name="Silar P."/>
            <person name="Natvig D."/>
            <person name="Lalanne C."/>
            <person name="Gautier V."/>
            <person name="Ament-Velasquez S.L."/>
            <person name="Kruys A."/>
            <person name="Hutchinson M.I."/>
            <person name="Powell A.J."/>
            <person name="Barry K."/>
            <person name="Miller A.N."/>
            <person name="Grigoriev I.V."/>
            <person name="Debuchy R."/>
            <person name="Gladieux P."/>
            <person name="Thoren M.H."/>
            <person name="Johannesson H."/>
        </authorList>
    </citation>
    <scope>NUCLEOTIDE SEQUENCE</scope>
    <source>
        <strain evidence="1">SMH4131-1</strain>
    </source>
</reference>